<evidence type="ECO:0000256" key="2">
    <source>
        <dbReference type="ARBA" id="ARBA00022448"/>
    </source>
</evidence>
<evidence type="ECO:0000256" key="9">
    <source>
        <dbReference type="ARBA" id="ARBA00023004"/>
    </source>
</evidence>
<evidence type="ECO:0000256" key="5">
    <source>
        <dbReference type="ARBA" id="ARBA00022692"/>
    </source>
</evidence>
<dbReference type="Proteomes" id="UP000247781">
    <property type="component" value="Unassembled WGS sequence"/>
</dbReference>
<feature type="transmembrane region" description="Helical" evidence="12">
    <location>
        <begin position="142"/>
        <end position="163"/>
    </location>
</feature>
<evidence type="ECO:0000313" key="14">
    <source>
        <dbReference type="EMBL" id="PXX09704.1"/>
    </source>
</evidence>
<dbReference type="InterPro" id="IPR052168">
    <property type="entry name" value="Cytochrome_b561_oxidase"/>
</dbReference>
<dbReference type="GO" id="GO:0020037">
    <property type="term" value="F:heme binding"/>
    <property type="evidence" value="ECO:0007669"/>
    <property type="project" value="TreeGrafter"/>
</dbReference>
<accession>A0A318HWD8</accession>
<organism evidence="14 15">
    <name type="scientific">Mycolicibacterium moriokaense</name>
    <dbReference type="NCBI Taxonomy" id="39691"/>
    <lineage>
        <taxon>Bacteria</taxon>
        <taxon>Bacillati</taxon>
        <taxon>Actinomycetota</taxon>
        <taxon>Actinomycetes</taxon>
        <taxon>Mycobacteriales</taxon>
        <taxon>Mycobacteriaceae</taxon>
        <taxon>Mycolicibacterium</taxon>
    </lineage>
</organism>
<comment type="caution">
    <text evidence="14">The sequence shown here is derived from an EMBL/GenBank/DDBJ whole genome shotgun (WGS) entry which is preliminary data.</text>
</comment>
<evidence type="ECO:0000256" key="10">
    <source>
        <dbReference type="ARBA" id="ARBA00023136"/>
    </source>
</evidence>
<feature type="domain" description="Cytochrome b561 bacterial/Ni-hydrogenase" evidence="13">
    <location>
        <begin position="7"/>
        <end position="173"/>
    </location>
</feature>
<feature type="transmembrane region" description="Helical" evidence="12">
    <location>
        <begin position="14"/>
        <end position="36"/>
    </location>
</feature>
<comment type="similarity">
    <text evidence="11">Belongs to the cytochrome b561 family.</text>
</comment>
<name>A0A318HWD8_9MYCO</name>
<dbReference type="InterPro" id="IPR016174">
    <property type="entry name" value="Di-haem_cyt_TM"/>
</dbReference>
<comment type="subcellular location">
    <subcellularLocation>
        <location evidence="1">Cell membrane</location>
        <topology evidence="1">Multi-pass membrane protein</topology>
    </subcellularLocation>
</comment>
<proteinExistence type="inferred from homology"/>
<sequence>MTEPMTRYPLRTRILHWLVAILIFSMLLIGFVMVTWLGSYSALVGIHMTLGVVVLFIVVLRIANRFTHHAPKLPKTVGWAEQKLVVGSELTLYALMLAQPLIGWAMVSATGRSPVIFGSLRLPRIAPFNADLFFVLRQTHSVLAYALVAVIAAHVSAVLLHTLTLRDGMLSRMAFSRDR</sequence>
<dbReference type="Gene3D" id="1.20.950.20">
    <property type="entry name" value="Transmembrane di-heme cytochromes, Chain C"/>
    <property type="match status" value="1"/>
</dbReference>
<dbReference type="PANTHER" id="PTHR30529:SF6">
    <property type="entry name" value="BLL0291 PROTEIN"/>
    <property type="match status" value="1"/>
</dbReference>
<keyword evidence="2" id="KW-0813">Transport</keyword>
<reference evidence="15" key="1">
    <citation type="submission" date="2018-05" db="EMBL/GenBank/DDBJ databases">
        <authorList>
            <person name="Deangelis K."/>
            <person name="Huntemann M."/>
            <person name="Clum A."/>
            <person name="Pillay M."/>
            <person name="Palaniappan K."/>
            <person name="Varghese N."/>
            <person name="Mikhailova N."/>
            <person name="Stamatis D."/>
            <person name="Reddy T."/>
            <person name="Daum C."/>
            <person name="Shapiro N."/>
            <person name="Ivanova N."/>
            <person name="Kyrpides N."/>
            <person name="Woyke T."/>
        </authorList>
    </citation>
    <scope>NUCLEOTIDE SEQUENCE [LARGE SCALE GENOMIC DNA]</scope>
    <source>
        <strain evidence="15">GAS496</strain>
    </source>
</reference>
<dbReference type="GO" id="GO:0005886">
    <property type="term" value="C:plasma membrane"/>
    <property type="evidence" value="ECO:0007669"/>
    <property type="project" value="UniProtKB-SubCell"/>
</dbReference>
<feature type="transmembrane region" description="Helical" evidence="12">
    <location>
        <begin position="84"/>
        <end position="107"/>
    </location>
</feature>
<evidence type="ECO:0000256" key="11">
    <source>
        <dbReference type="ARBA" id="ARBA00037975"/>
    </source>
</evidence>
<keyword evidence="15" id="KW-1185">Reference proteome</keyword>
<dbReference type="PANTHER" id="PTHR30529">
    <property type="entry name" value="CYTOCHROME B561"/>
    <property type="match status" value="1"/>
</dbReference>
<keyword evidence="5 12" id="KW-0812">Transmembrane</keyword>
<dbReference type="InterPro" id="IPR011577">
    <property type="entry name" value="Cyt_b561_bac/Ni-Hgenase"/>
</dbReference>
<gene>
    <name evidence="14" type="ORF">C8E89_10557</name>
</gene>
<evidence type="ECO:0000256" key="3">
    <source>
        <dbReference type="ARBA" id="ARBA00022475"/>
    </source>
</evidence>
<evidence type="ECO:0000256" key="8">
    <source>
        <dbReference type="ARBA" id="ARBA00022989"/>
    </source>
</evidence>
<reference evidence="14 15" key="2">
    <citation type="submission" date="2018-06" db="EMBL/GenBank/DDBJ databases">
        <title>Sequencing of bacterial isolates from soil warming experiment in Harvard Forest, Massachusetts, USA.</title>
        <authorList>
            <person name="Deangelis K.PhD."/>
        </authorList>
    </citation>
    <scope>NUCLEOTIDE SEQUENCE [LARGE SCALE GENOMIC DNA]</scope>
    <source>
        <strain evidence="14 15">GAS496</strain>
    </source>
</reference>
<evidence type="ECO:0000256" key="12">
    <source>
        <dbReference type="SAM" id="Phobius"/>
    </source>
</evidence>
<feature type="transmembrane region" description="Helical" evidence="12">
    <location>
        <begin position="42"/>
        <end position="63"/>
    </location>
</feature>
<keyword evidence="10 12" id="KW-0472">Membrane</keyword>
<dbReference type="AlphaFoldDB" id="A0A318HWD8"/>
<dbReference type="GO" id="GO:0009055">
    <property type="term" value="F:electron transfer activity"/>
    <property type="evidence" value="ECO:0007669"/>
    <property type="project" value="InterPro"/>
</dbReference>
<keyword evidence="6" id="KW-0479">Metal-binding</keyword>
<dbReference type="EMBL" id="QJJU01000005">
    <property type="protein sequence ID" value="PXX09704.1"/>
    <property type="molecule type" value="Genomic_DNA"/>
</dbReference>
<keyword evidence="7" id="KW-0249">Electron transport</keyword>
<evidence type="ECO:0000256" key="6">
    <source>
        <dbReference type="ARBA" id="ARBA00022723"/>
    </source>
</evidence>
<dbReference type="Pfam" id="PF01292">
    <property type="entry name" value="Ni_hydr_CYTB"/>
    <property type="match status" value="1"/>
</dbReference>
<evidence type="ECO:0000256" key="7">
    <source>
        <dbReference type="ARBA" id="ARBA00022982"/>
    </source>
</evidence>
<dbReference type="GO" id="GO:0022904">
    <property type="term" value="P:respiratory electron transport chain"/>
    <property type="evidence" value="ECO:0007669"/>
    <property type="project" value="InterPro"/>
</dbReference>
<evidence type="ECO:0000256" key="1">
    <source>
        <dbReference type="ARBA" id="ARBA00004651"/>
    </source>
</evidence>
<evidence type="ECO:0000313" key="15">
    <source>
        <dbReference type="Proteomes" id="UP000247781"/>
    </source>
</evidence>
<dbReference type="GO" id="GO:0046872">
    <property type="term" value="F:metal ion binding"/>
    <property type="evidence" value="ECO:0007669"/>
    <property type="project" value="UniProtKB-KW"/>
</dbReference>
<keyword evidence="4" id="KW-0349">Heme</keyword>
<keyword evidence="9" id="KW-0408">Iron</keyword>
<keyword evidence="8 12" id="KW-1133">Transmembrane helix</keyword>
<evidence type="ECO:0000256" key="4">
    <source>
        <dbReference type="ARBA" id="ARBA00022617"/>
    </source>
</evidence>
<protein>
    <submittedName>
        <fullName evidence="14">Cytochrome b561</fullName>
    </submittedName>
</protein>
<dbReference type="SUPFAM" id="SSF81342">
    <property type="entry name" value="Transmembrane di-heme cytochromes"/>
    <property type="match status" value="1"/>
</dbReference>
<keyword evidence="3" id="KW-1003">Cell membrane</keyword>
<evidence type="ECO:0000259" key="13">
    <source>
        <dbReference type="Pfam" id="PF01292"/>
    </source>
</evidence>